<sequence>MSRACDSSRVAATPTFRPPQASGSEYTAAEALCQPRPCFLTLHLLVPRALRYFSFQSLDATGNLHLVLHHQPTIKPKHAGAKMNEVLPIPVFLNRAQRLFYFGTRSRTRGQRRIKGHEATFARLAGSDNQGLGDMTSSIFNAADADLVFRSSDGVLFRIHRKNLEFGSDGFPPVEFPVDDKPVDLPEDGKTLELMFRFVYPRLQPTLEGLDFRVLAHLAEAVEKYQIFTGKQLCNLYMSEALPTNAMAILEYSIKHEYPALANRAAPHVTLKDLSQKKMITDVSDNVLRAWVPYYNRWTEAIRGIMTSSIHSFQKRDARFRGPPKVLTFAARSSLFVTGVPPRAFSEVDTSHASCCGGFPSELEKIREQTLARPSSAEAGPASFSVRPALFLLQAGMAQNRRGTYDSEDDALWPHVGEYLKSRVHHHDS</sequence>
<feature type="region of interest" description="Disordered" evidence="1">
    <location>
        <begin position="1"/>
        <end position="22"/>
    </location>
</feature>
<gene>
    <name evidence="2" type="ORF">LshimejAT787_1801330</name>
</gene>
<dbReference type="InterPro" id="IPR011333">
    <property type="entry name" value="SKP1/BTB/POZ_sf"/>
</dbReference>
<organism evidence="2 3">
    <name type="scientific">Lyophyllum shimeji</name>
    <name type="common">Hon-shimeji</name>
    <name type="synonym">Tricholoma shimeji</name>
    <dbReference type="NCBI Taxonomy" id="47721"/>
    <lineage>
        <taxon>Eukaryota</taxon>
        <taxon>Fungi</taxon>
        <taxon>Dikarya</taxon>
        <taxon>Basidiomycota</taxon>
        <taxon>Agaricomycotina</taxon>
        <taxon>Agaricomycetes</taxon>
        <taxon>Agaricomycetidae</taxon>
        <taxon>Agaricales</taxon>
        <taxon>Tricholomatineae</taxon>
        <taxon>Lyophyllaceae</taxon>
        <taxon>Lyophyllum</taxon>
    </lineage>
</organism>
<dbReference type="EMBL" id="BRPK01000018">
    <property type="protein sequence ID" value="GLB44796.1"/>
    <property type="molecule type" value="Genomic_DNA"/>
</dbReference>
<name>A0A9P3Q032_LYOSH</name>
<reference evidence="2" key="1">
    <citation type="submission" date="2022-07" db="EMBL/GenBank/DDBJ databases">
        <title>The genome of Lyophyllum shimeji provides insight into the initial evolution of ectomycorrhizal fungal genome.</title>
        <authorList>
            <person name="Kobayashi Y."/>
            <person name="Shibata T."/>
            <person name="Hirakawa H."/>
            <person name="Shigenobu S."/>
            <person name="Nishiyama T."/>
            <person name="Yamada A."/>
            <person name="Hasebe M."/>
            <person name="Kawaguchi M."/>
        </authorList>
    </citation>
    <scope>NUCLEOTIDE SEQUENCE</scope>
    <source>
        <strain evidence="2">AT787</strain>
    </source>
</reference>
<dbReference type="OrthoDB" id="3184970at2759"/>
<dbReference type="Proteomes" id="UP001063166">
    <property type="component" value="Unassembled WGS sequence"/>
</dbReference>
<comment type="caution">
    <text evidence="2">The sequence shown here is derived from an EMBL/GenBank/DDBJ whole genome shotgun (WGS) entry which is preliminary data.</text>
</comment>
<evidence type="ECO:0000313" key="2">
    <source>
        <dbReference type="EMBL" id="GLB44796.1"/>
    </source>
</evidence>
<evidence type="ECO:0000256" key="1">
    <source>
        <dbReference type="SAM" id="MobiDB-lite"/>
    </source>
</evidence>
<dbReference type="AlphaFoldDB" id="A0A9P3Q032"/>
<proteinExistence type="predicted"/>
<evidence type="ECO:0000313" key="3">
    <source>
        <dbReference type="Proteomes" id="UP001063166"/>
    </source>
</evidence>
<keyword evidence="3" id="KW-1185">Reference proteome</keyword>
<accession>A0A9P3Q032</accession>
<protein>
    <recommendedName>
        <fullName evidence="4">BTB domain-containing protein</fullName>
    </recommendedName>
</protein>
<evidence type="ECO:0008006" key="4">
    <source>
        <dbReference type="Google" id="ProtNLM"/>
    </source>
</evidence>
<dbReference type="Gene3D" id="3.30.710.10">
    <property type="entry name" value="Potassium Channel Kv1.1, Chain A"/>
    <property type="match status" value="1"/>
</dbReference>